<keyword evidence="1" id="KW-0732">Signal</keyword>
<accession>H0I003</accession>
<protein>
    <recommendedName>
        <fullName evidence="2">Thiol:disulfide interchange protein DsbD N-terminal domain-containing protein</fullName>
    </recommendedName>
</protein>
<feature type="signal peptide" evidence="1">
    <location>
        <begin position="1"/>
        <end position="22"/>
    </location>
</feature>
<keyword evidence="4" id="KW-1185">Reference proteome</keyword>
<gene>
    <name evidence="3" type="ORF">MAXJ12_28948</name>
</gene>
<evidence type="ECO:0000313" key="3">
    <source>
        <dbReference type="EMBL" id="EHK53690.1"/>
    </source>
</evidence>
<name>H0I003_9HYPH</name>
<evidence type="ECO:0000259" key="2">
    <source>
        <dbReference type="Pfam" id="PF11412"/>
    </source>
</evidence>
<dbReference type="Proteomes" id="UP000003250">
    <property type="component" value="Unassembled WGS sequence"/>
</dbReference>
<reference evidence="3 4" key="1">
    <citation type="journal article" date="2012" name="J. Bacteriol.">
        <title>Draft Genome Sequence of Mesorhizobium alhagi CCNWXJ12-2T, a Novel Salt-Resistant Species Isolated from the Desert of Northwestern China.</title>
        <authorList>
            <person name="Zhou M."/>
            <person name="Chen W."/>
            <person name="Chen H."/>
            <person name="Wei G."/>
        </authorList>
    </citation>
    <scope>NUCLEOTIDE SEQUENCE [LARGE SCALE GENOMIC DNA]</scope>
    <source>
        <strain evidence="3 4">CCNWXJ12-2</strain>
    </source>
</reference>
<proteinExistence type="predicted"/>
<dbReference type="RefSeq" id="WP_008839360.1">
    <property type="nucleotide sequence ID" value="NZ_AHAM01000258.1"/>
</dbReference>
<evidence type="ECO:0000256" key="1">
    <source>
        <dbReference type="SAM" id="SignalP"/>
    </source>
</evidence>
<evidence type="ECO:0000313" key="4">
    <source>
        <dbReference type="Proteomes" id="UP000003250"/>
    </source>
</evidence>
<dbReference type="Pfam" id="PF11412">
    <property type="entry name" value="DsbD_N"/>
    <property type="match status" value="1"/>
</dbReference>
<sequence>MRNIALAFLALLLGANPSSALASSSDWFETQGGRIRLITAGQPDEAGRLKGMLEVDLLPGWKTYWRDPGDAGVPPQIDVSASENIASAEFAFPAPERHDDGSFKWAGYDEPVALPIIFTLKSPAEAALIEADVFLGVCETICIPAQTRLTLDPARDAENPEDTAAVEAAFAALPAPAKPEFGVSSAREEGSKLIVEAKVPGDPASAEFFLAGADGYAFGTPERVEKEGKTLFSLEILARPDSVPAGDGLHYTLVTDAGAVGGRIPFM</sequence>
<organism evidence="3 4">
    <name type="scientific">Mesorhizobium alhagi CCNWXJ12-2</name>
    <dbReference type="NCBI Taxonomy" id="1107882"/>
    <lineage>
        <taxon>Bacteria</taxon>
        <taxon>Pseudomonadati</taxon>
        <taxon>Pseudomonadota</taxon>
        <taxon>Alphaproteobacteria</taxon>
        <taxon>Hyphomicrobiales</taxon>
        <taxon>Phyllobacteriaceae</taxon>
        <taxon>Allomesorhizobium</taxon>
    </lineage>
</organism>
<feature type="domain" description="Thiol:disulfide interchange protein DsbD N-terminal" evidence="2">
    <location>
        <begin position="51"/>
        <end position="151"/>
    </location>
</feature>
<dbReference type="InterPro" id="IPR028250">
    <property type="entry name" value="DsbDN"/>
</dbReference>
<dbReference type="OrthoDB" id="9811036at2"/>
<dbReference type="EMBL" id="AHAM01000258">
    <property type="protein sequence ID" value="EHK53690.1"/>
    <property type="molecule type" value="Genomic_DNA"/>
</dbReference>
<feature type="chain" id="PRO_5003534249" description="Thiol:disulfide interchange protein DsbD N-terminal domain-containing protein" evidence="1">
    <location>
        <begin position="23"/>
        <end position="267"/>
    </location>
</feature>
<dbReference type="AlphaFoldDB" id="H0I003"/>
<dbReference type="PATRIC" id="fig|1107882.3.peg.5606"/>